<dbReference type="EMBL" id="SPNW01000079">
    <property type="protein sequence ID" value="TIA86563.1"/>
    <property type="molecule type" value="Genomic_DNA"/>
</dbReference>
<dbReference type="OrthoDB" id="2392202at2759"/>
<evidence type="ECO:0000256" key="1">
    <source>
        <dbReference type="ARBA" id="ARBA00022884"/>
    </source>
</evidence>
<dbReference type="GO" id="GO:0034475">
    <property type="term" value="P:U4 snRNA 3'-end processing"/>
    <property type="evidence" value="ECO:0007669"/>
    <property type="project" value="TreeGrafter"/>
</dbReference>
<proteinExistence type="predicted"/>
<feature type="compositionally biased region" description="Basic and acidic residues" evidence="2">
    <location>
        <begin position="140"/>
        <end position="165"/>
    </location>
</feature>
<dbReference type="GO" id="GO:0006364">
    <property type="term" value="P:rRNA processing"/>
    <property type="evidence" value="ECO:0007669"/>
    <property type="project" value="TreeGrafter"/>
</dbReference>
<dbReference type="PROSITE" id="PS50142">
    <property type="entry name" value="RNASE_3_2"/>
    <property type="match status" value="1"/>
</dbReference>
<dbReference type="InterPro" id="IPR036389">
    <property type="entry name" value="RNase_III_sf"/>
</dbReference>
<comment type="caution">
    <text evidence="4">The sequence shown here is derived from an EMBL/GenBank/DDBJ whole genome shotgun (WGS) entry which is preliminary data.</text>
</comment>
<sequence>MPVPIPPEFLPSMVTNCLNHKREYVDLGRLLFQSYVYNYAVTLFPNADAERIWQTISSESKLAGVCQDMDLDKAVVMDIGRQWGTTFTAFVGGMGKELGYGKLTHWLNGVIAPHIVDMLSEQGSNASPPDIKPDIHALEAARSEHRRESRSSKAESESNMHRAESLRNPVPSTSSQSDAAAAGLAGSSSELPTETKKLEKYKARAEKALEKQRLAEEMRDATLASLTKKVEKYKGRSQRAAEEAEQLRAQLGEYAVYQQNGSDGEQAMTQDNLQHGQSLKRKRDGEEPDSGTHLKNLNWQSSYSPVARAEFMQTLRSQGHFRQGRPMSTYNIDTGKTVPMYEEMTIDVQPILPPSYPPPLPALHESSLFEVLTHRSLNPPLNVMQDPEGFPSFDNERLEFLGDAVLEVHTTEAIFVQHPRLRPGGMVNLRNRLVNGQILSYFSDLYGLPSVLRMPSQVRNQDSHPLHPLSSMKNRADVFEAYIGAVFRDREPGVSRKWLVQLLEPFVKSYLTVVQKEYEDRNRVEVQGHWATAVAKVFGTDVLEWSYGETDRNLDGIASWYANLHIDKQKIATAHGSSKKNTRFTIAAMIAEYLGIPDAAGNMVPDGFTRNLKDCHLNTAVLDSVFNTDVFPNKKDVM</sequence>
<protein>
    <recommendedName>
        <fullName evidence="3">RNase III domain-containing protein</fullName>
    </recommendedName>
</protein>
<evidence type="ECO:0000313" key="5">
    <source>
        <dbReference type="Proteomes" id="UP000310189"/>
    </source>
</evidence>
<evidence type="ECO:0000259" key="3">
    <source>
        <dbReference type="PROSITE" id="PS50142"/>
    </source>
</evidence>
<name>A0A4V4LSL3_9BASI</name>
<dbReference type="CDD" id="cd00593">
    <property type="entry name" value="RIBOc"/>
    <property type="match status" value="1"/>
</dbReference>
<feature type="domain" description="RNase III" evidence="3">
    <location>
        <begin position="368"/>
        <end position="491"/>
    </location>
</feature>
<dbReference type="PANTHER" id="PTHR11207">
    <property type="entry name" value="RIBONUCLEASE III"/>
    <property type="match status" value="1"/>
</dbReference>
<dbReference type="PANTHER" id="PTHR11207:SF0">
    <property type="entry name" value="RIBONUCLEASE 3"/>
    <property type="match status" value="1"/>
</dbReference>
<dbReference type="SUPFAM" id="SSF69065">
    <property type="entry name" value="RNase III domain-like"/>
    <property type="match status" value="1"/>
</dbReference>
<feature type="region of interest" description="Disordered" evidence="2">
    <location>
        <begin position="140"/>
        <end position="195"/>
    </location>
</feature>
<dbReference type="PROSITE" id="PS00517">
    <property type="entry name" value="RNASE_3_1"/>
    <property type="match status" value="1"/>
</dbReference>
<dbReference type="Pfam" id="PF00636">
    <property type="entry name" value="Ribonuclease_3"/>
    <property type="match status" value="1"/>
</dbReference>
<feature type="region of interest" description="Disordered" evidence="2">
    <location>
        <begin position="274"/>
        <end position="297"/>
    </location>
</feature>
<dbReference type="GO" id="GO:0003723">
    <property type="term" value="F:RNA binding"/>
    <property type="evidence" value="ECO:0007669"/>
    <property type="project" value="UniProtKB-KW"/>
</dbReference>
<evidence type="ECO:0000313" key="4">
    <source>
        <dbReference type="EMBL" id="TIA86563.1"/>
    </source>
</evidence>
<gene>
    <name evidence="4" type="ORF">E3P99_03650</name>
</gene>
<dbReference type="AlphaFoldDB" id="A0A4V4LSL3"/>
<organism evidence="4 5">
    <name type="scientific">Wallemia hederae</name>
    <dbReference type="NCBI Taxonomy" id="1540922"/>
    <lineage>
        <taxon>Eukaryota</taxon>
        <taxon>Fungi</taxon>
        <taxon>Dikarya</taxon>
        <taxon>Basidiomycota</taxon>
        <taxon>Wallemiomycotina</taxon>
        <taxon>Wallemiomycetes</taxon>
        <taxon>Wallemiales</taxon>
        <taxon>Wallemiaceae</taxon>
        <taxon>Wallemia</taxon>
    </lineage>
</organism>
<feature type="compositionally biased region" description="Low complexity" evidence="2">
    <location>
        <begin position="174"/>
        <end position="189"/>
    </location>
</feature>
<dbReference type="Proteomes" id="UP000310189">
    <property type="component" value="Unassembled WGS sequence"/>
</dbReference>
<reference evidence="4 5" key="1">
    <citation type="submission" date="2019-03" db="EMBL/GenBank/DDBJ databases">
        <title>Sequencing 23 genomes of Wallemia ichthyophaga.</title>
        <authorList>
            <person name="Gostincar C."/>
        </authorList>
    </citation>
    <scope>NUCLEOTIDE SEQUENCE [LARGE SCALE GENOMIC DNA]</scope>
    <source>
        <strain evidence="4 5">EXF-5753</strain>
    </source>
</reference>
<dbReference type="Gene3D" id="1.10.1520.10">
    <property type="entry name" value="Ribonuclease III domain"/>
    <property type="match status" value="1"/>
</dbReference>
<dbReference type="GO" id="GO:0006369">
    <property type="term" value="P:termination of RNA polymerase II transcription"/>
    <property type="evidence" value="ECO:0007669"/>
    <property type="project" value="TreeGrafter"/>
</dbReference>
<accession>A0A4V4LSL3</accession>
<dbReference type="GO" id="GO:0005654">
    <property type="term" value="C:nucleoplasm"/>
    <property type="evidence" value="ECO:0007669"/>
    <property type="project" value="TreeGrafter"/>
</dbReference>
<dbReference type="InterPro" id="IPR000999">
    <property type="entry name" value="RNase_III_dom"/>
</dbReference>
<evidence type="ECO:0000256" key="2">
    <source>
        <dbReference type="SAM" id="MobiDB-lite"/>
    </source>
</evidence>
<dbReference type="SMART" id="SM00535">
    <property type="entry name" value="RIBOc"/>
    <property type="match status" value="1"/>
</dbReference>
<keyword evidence="1" id="KW-0694">RNA-binding</keyword>
<keyword evidence="5" id="KW-1185">Reference proteome</keyword>
<dbReference type="GO" id="GO:0004525">
    <property type="term" value="F:ribonuclease III activity"/>
    <property type="evidence" value="ECO:0007669"/>
    <property type="project" value="InterPro"/>
</dbReference>